<dbReference type="Pfam" id="PF13975">
    <property type="entry name" value="gag-asp_proteas"/>
    <property type="match status" value="1"/>
</dbReference>
<dbReference type="InterPro" id="IPR034122">
    <property type="entry name" value="Retropepsin-like_bacterial"/>
</dbReference>
<dbReference type="InterPro" id="IPR021109">
    <property type="entry name" value="Peptidase_aspartic_dom_sf"/>
</dbReference>
<dbReference type="AlphaFoldDB" id="A0A839UKD2"/>
<name>A0A839UKD2_9GAMM</name>
<dbReference type="GO" id="GO:0006508">
    <property type="term" value="P:proteolysis"/>
    <property type="evidence" value="ECO:0007669"/>
    <property type="project" value="UniProtKB-KW"/>
</dbReference>
<dbReference type="SUPFAM" id="SSF50630">
    <property type="entry name" value="Acid proteases"/>
    <property type="match status" value="1"/>
</dbReference>
<feature type="chain" id="PRO_5033066784" evidence="1">
    <location>
        <begin position="26"/>
        <end position="219"/>
    </location>
</feature>
<accession>A0A839UKD2</accession>
<comment type="caution">
    <text evidence="2">The sequence shown here is derived from an EMBL/GenBank/DDBJ whole genome shotgun (WGS) entry which is preliminary data.</text>
</comment>
<keyword evidence="3" id="KW-1185">Reference proteome</keyword>
<keyword evidence="2" id="KW-0378">Hydrolase</keyword>
<dbReference type="CDD" id="cd05483">
    <property type="entry name" value="retropepsin_like_bacteria"/>
    <property type="match status" value="1"/>
</dbReference>
<proteinExistence type="predicted"/>
<evidence type="ECO:0000313" key="3">
    <source>
        <dbReference type="Proteomes" id="UP000559987"/>
    </source>
</evidence>
<dbReference type="NCBIfam" id="TIGR02281">
    <property type="entry name" value="clan_AA_DTGA"/>
    <property type="match status" value="1"/>
</dbReference>
<keyword evidence="2" id="KW-0645">Protease</keyword>
<feature type="signal peptide" evidence="1">
    <location>
        <begin position="1"/>
        <end position="25"/>
    </location>
</feature>
<evidence type="ECO:0000313" key="2">
    <source>
        <dbReference type="EMBL" id="MBB3167049.1"/>
    </source>
</evidence>
<dbReference type="GO" id="GO:0008233">
    <property type="term" value="F:peptidase activity"/>
    <property type="evidence" value="ECO:0007669"/>
    <property type="project" value="UniProtKB-KW"/>
</dbReference>
<dbReference type="Proteomes" id="UP000559987">
    <property type="component" value="Unassembled WGS sequence"/>
</dbReference>
<dbReference type="RefSeq" id="WP_343048893.1">
    <property type="nucleotide sequence ID" value="NZ_JACHXZ010000001.1"/>
</dbReference>
<sequence length="219" mass="23472">MVAVVGHCRRWLLAALFCVPTGSWAQALDIQAQGLLKGSAVLSINGTTRLLKVGQTSPEGVTLLAGTSKFARVRYQDQEFELTLSRRISSAFAPAGKAEVRLPSGERGHYWAQGAINGRSVRMMVDTGATSVALSEQNAKALGVRYTDGREGLVSTASGRAKSWYIMLDSVGVGGVVVHQVPAVVIEGNFPEMVLLGNSFLQKVDMDQEQGVLVLRSRL</sequence>
<keyword evidence="1" id="KW-0732">Signal</keyword>
<evidence type="ECO:0000256" key="1">
    <source>
        <dbReference type="SAM" id="SignalP"/>
    </source>
</evidence>
<protein>
    <submittedName>
        <fullName evidence="2">Aspartyl protease family protein</fullName>
    </submittedName>
</protein>
<reference evidence="2 3" key="1">
    <citation type="submission" date="2020-08" db="EMBL/GenBank/DDBJ databases">
        <title>Genomic Encyclopedia of Type Strains, Phase III (KMG-III): the genomes of soil and plant-associated and newly described type strains.</title>
        <authorList>
            <person name="Whitman W."/>
        </authorList>
    </citation>
    <scope>NUCLEOTIDE SEQUENCE [LARGE SCALE GENOMIC DNA]</scope>
    <source>
        <strain evidence="2 3">CECT 8571</strain>
    </source>
</reference>
<dbReference type="EMBL" id="JACHXZ010000001">
    <property type="protein sequence ID" value="MBB3167049.1"/>
    <property type="molecule type" value="Genomic_DNA"/>
</dbReference>
<gene>
    <name evidence="2" type="ORF">FHS30_000225</name>
</gene>
<dbReference type="Gene3D" id="2.40.70.10">
    <property type="entry name" value="Acid Proteases"/>
    <property type="match status" value="1"/>
</dbReference>
<organism evidence="2 3">
    <name type="scientific">Simiduia aestuariiviva</name>
    <dbReference type="NCBI Taxonomy" id="1510459"/>
    <lineage>
        <taxon>Bacteria</taxon>
        <taxon>Pseudomonadati</taxon>
        <taxon>Pseudomonadota</taxon>
        <taxon>Gammaproteobacteria</taxon>
        <taxon>Cellvibrionales</taxon>
        <taxon>Cellvibrionaceae</taxon>
        <taxon>Simiduia</taxon>
    </lineage>
</organism>
<dbReference type="InterPro" id="IPR011969">
    <property type="entry name" value="Clan_AA_Asp_peptidase_C"/>
</dbReference>